<feature type="domain" description="Ketosynthase family 3 (KS3)" evidence="4">
    <location>
        <begin position="2"/>
        <end position="394"/>
    </location>
</feature>
<organism evidence="5 6">
    <name type="scientific">Gillisia mitskevichiae</name>
    <dbReference type="NCBI Taxonomy" id="270921"/>
    <lineage>
        <taxon>Bacteria</taxon>
        <taxon>Pseudomonadati</taxon>
        <taxon>Bacteroidota</taxon>
        <taxon>Flavobacteriia</taxon>
        <taxon>Flavobacteriales</taxon>
        <taxon>Flavobacteriaceae</taxon>
        <taxon>Gillisia</taxon>
    </lineage>
</organism>
<dbReference type="InterPro" id="IPR014030">
    <property type="entry name" value="Ketoacyl_synth_N"/>
</dbReference>
<name>A0A495PR84_9FLAO</name>
<dbReference type="CDD" id="cd00834">
    <property type="entry name" value="KAS_I_II"/>
    <property type="match status" value="1"/>
</dbReference>
<comment type="similarity">
    <text evidence="1 3">Belongs to the thiolase-like superfamily. Beta-ketoacyl-ACP synthases family.</text>
</comment>
<dbReference type="Pfam" id="PF02801">
    <property type="entry name" value="Ketoacyl-synt_C"/>
    <property type="match status" value="1"/>
</dbReference>
<dbReference type="InterPro" id="IPR016039">
    <property type="entry name" value="Thiolase-like"/>
</dbReference>
<dbReference type="GO" id="GO:0004315">
    <property type="term" value="F:3-oxoacyl-[acyl-carrier-protein] synthase activity"/>
    <property type="evidence" value="ECO:0007669"/>
    <property type="project" value="InterPro"/>
</dbReference>
<evidence type="ECO:0000313" key="6">
    <source>
        <dbReference type="Proteomes" id="UP000276282"/>
    </source>
</evidence>
<keyword evidence="6" id="KW-1185">Reference proteome</keyword>
<dbReference type="InterPro" id="IPR000794">
    <property type="entry name" value="Beta-ketoacyl_synthase"/>
</dbReference>
<dbReference type="Pfam" id="PF00109">
    <property type="entry name" value="ketoacyl-synt"/>
    <property type="match status" value="1"/>
</dbReference>
<evidence type="ECO:0000256" key="1">
    <source>
        <dbReference type="ARBA" id="ARBA00008467"/>
    </source>
</evidence>
<dbReference type="Proteomes" id="UP000276282">
    <property type="component" value="Unassembled WGS sequence"/>
</dbReference>
<dbReference type="SUPFAM" id="SSF53901">
    <property type="entry name" value="Thiolase-like"/>
    <property type="match status" value="1"/>
</dbReference>
<evidence type="ECO:0000313" key="5">
    <source>
        <dbReference type="EMBL" id="RKS53151.1"/>
    </source>
</evidence>
<dbReference type="InterPro" id="IPR014031">
    <property type="entry name" value="Ketoacyl_synth_C"/>
</dbReference>
<dbReference type="EMBL" id="RBLG01000002">
    <property type="protein sequence ID" value="RKS53151.1"/>
    <property type="molecule type" value="Genomic_DNA"/>
</dbReference>
<sequence length="396" mass="42387">MNKGVAVTGMGIISALGNGVEANFKALIDARDGISFPEILITKHTHLPVGEVKISNFNLEKNLLIANDHSYTRAALLGIAAVKEAMKSSGLSEKELLSTGFISGSSVGGMDATEKYYLEYESSKSHHQFIPAQHPGFTTKKISDYHNIKGFTTTISTACSSGANAIMLGARLIKAGELDRVIVGGTDCLTKFTLNGFNSLKILSEEKCKAFDDSRNGLNLGEGAAYLVLEAEHLAKDKKIIGRVLGYGNANDAYHQTASSETGEGAYRAMKDALEVAGIAVEKIDYINAHGTATRNNDLSESNAIKQIYSSKIPDLSSTKAFTGHTLAAAGALEAVFSILSLQKNLIFPNLNFFNPMQESGLLPITELKHKSVNYVLSNSFGFGGNCTSLIFSKNE</sequence>
<dbReference type="PROSITE" id="PS52004">
    <property type="entry name" value="KS3_2"/>
    <property type="match status" value="1"/>
</dbReference>
<reference evidence="5 6" key="1">
    <citation type="submission" date="2018-10" db="EMBL/GenBank/DDBJ databases">
        <title>Genomic Encyclopedia of Archaeal and Bacterial Type Strains, Phase II (KMG-II): from individual species to whole genera.</title>
        <authorList>
            <person name="Goeker M."/>
        </authorList>
    </citation>
    <scope>NUCLEOTIDE SEQUENCE [LARGE SCALE GENOMIC DNA]</scope>
    <source>
        <strain evidence="5 6">DSM 19839</strain>
    </source>
</reference>
<gene>
    <name evidence="5" type="ORF">BC962_1397</name>
</gene>
<evidence type="ECO:0000259" key="4">
    <source>
        <dbReference type="PROSITE" id="PS52004"/>
    </source>
</evidence>
<dbReference type="Gene3D" id="3.40.47.10">
    <property type="match status" value="1"/>
</dbReference>
<dbReference type="PANTHER" id="PTHR11712:SF336">
    <property type="entry name" value="3-OXOACYL-[ACYL-CARRIER-PROTEIN] SYNTHASE, MITOCHONDRIAL"/>
    <property type="match status" value="1"/>
</dbReference>
<protein>
    <submittedName>
        <fullName evidence="5">3-oxoacyl-[acyl-carrier-protein] synthase-1</fullName>
    </submittedName>
</protein>
<dbReference type="OrthoDB" id="9808669at2"/>
<dbReference type="PANTHER" id="PTHR11712">
    <property type="entry name" value="POLYKETIDE SYNTHASE-RELATED"/>
    <property type="match status" value="1"/>
</dbReference>
<evidence type="ECO:0000256" key="3">
    <source>
        <dbReference type="RuleBase" id="RU003694"/>
    </source>
</evidence>
<proteinExistence type="inferred from homology"/>
<dbReference type="GO" id="GO:0006633">
    <property type="term" value="P:fatty acid biosynthetic process"/>
    <property type="evidence" value="ECO:0007669"/>
    <property type="project" value="InterPro"/>
</dbReference>
<dbReference type="SMART" id="SM00825">
    <property type="entry name" value="PKS_KS"/>
    <property type="match status" value="1"/>
</dbReference>
<evidence type="ECO:0000256" key="2">
    <source>
        <dbReference type="ARBA" id="ARBA00022679"/>
    </source>
</evidence>
<keyword evidence="2 3" id="KW-0808">Transferase</keyword>
<dbReference type="InterPro" id="IPR020841">
    <property type="entry name" value="PKS_Beta-ketoAc_synthase_dom"/>
</dbReference>
<dbReference type="GO" id="GO:0005829">
    <property type="term" value="C:cytosol"/>
    <property type="evidence" value="ECO:0007669"/>
    <property type="project" value="TreeGrafter"/>
</dbReference>
<dbReference type="PROSITE" id="PS00606">
    <property type="entry name" value="KS3_1"/>
    <property type="match status" value="1"/>
</dbReference>
<accession>A0A495PR84</accession>
<comment type="caution">
    <text evidence="5">The sequence shown here is derived from an EMBL/GenBank/DDBJ whole genome shotgun (WGS) entry which is preliminary data.</text>
</comment>
<dbReference type="AlphaFoldDB" id="A0A495PR84"/>
<dbReference type="InterPro" id="IPR018201">
    <property type="entry name" value="Ketoacyl_synth_AS"/>
</dbReference>
<dbReference type="RefSeq" id="WP_121345199.1">
    <property type="nucleotide sequence ID" value="NZ_RBLG01000002.1"/>
</dbReference>